<organism evidence="2 3">
    <name type="scientific">Plesiocystis pacifica SIR-1</name>
    <dbReference type="NCBI Taxonomy" id="391625"/>
    <lineage>
        <taxon>Bacteria</taxon>
        <taxon>Pseudomonadati</taxon>
        <taxon>Myxococcota</taxon>
        <taxon>Polyangia</taxon>
        <taxon>Nannocystales</taxon>
        <taxon>Nannocystaceae</taxon>
        <taxon>Plesiocystis</taxon>
    </lineage>
</organism>
<dbReference type="InterPro" id="IPR019283">
    <property type="entry name" value="DUF2330"/>
</dbReference>
<feature type="region of interest" description="Disordered" evidence="1">
    <location>
        <begin position="71"/>
        <end position="107"/>
    </location>
</feature>
<feature type="compositionally biased region" description="Gly residues" evidence="1">
    <location>
        <begin position="486"/>
        <end position="533"/>
    </location>
</feature>
<evidence type="ECO:0000256" key="1">
    <source>
        <dbReference type="SAM" id="MobiDB-lite"/>
    </source>
</evidence>
<protein>
    <submittedName>
        <fullName evidence="2">Uncharacterized protein</fullName>
    </submittedName>
</protein>
<dbReference type="InterPro" id="IPR024038">
    <property type="entry name" value="MYXO-CTERM"/>
</dbReference>
<name>A6G3A9_9BACT</name>
<dbReference type="EMBL" id="ABCS01000017">
    <property type="protein sequence ID" value="EDM79734.1"/>
    <property type="molecule type" value="Genomic_DNA"/>
</dbReference>
<dbReference type="eggNOG" id="COG4402">
    <property type="taxonomic scope" value="Bacteria"/>
</dbReference>
<feature type="region of interest" description="Disordered" evidence="1">
    <location>
        <begin position="482"/>
        <end position="554"/>
    </location>
</feature>
<dbReference type="STRING" id="391625.PPSIR1_16770"/>
<dbReference type="Pfam" id="PF10092">
    <property type="entry name" value="DUF2330"/>
    <property type="match status" value="1"/>
</dbReference>
<sequence>MPVDQTGENILFVMGDDNIVEAHIQIQYDPDADADKFAWVIPMTAVPEFEVGSERLFQNMLAGTVPTYGYSTTQEPCGDSGGGSEGDDGWGTEDSTDGGEESTTGGEPVVVLQEIVGAFEIAVLDGGTIEGVMQWLGDNDYQQDPAAEPILAEYLNEGHLFVAIKLAMNTEVDEIHPIVLRYQGDETCVPLRLTRIAAVEDMDVRVFILGDGRAVPTNYRHVLVNPLKINWINFASNYKEVISLAVDAFAAEGNAFVTEYAGGSGQVSINGLHSALWDAQAIADLGPSPGELFTVLEGQGLAQCIDGLCSLTHDLLPPMIESYLPVPNGLTPEEFYGCLLCYAGLIDQDAWDAAALAAEIDDRIIQPGLHAQSLIQDYPYLSRMYTTISPNEMYEDPIFHINPTLPEVPNNRQGTRFNLCAGGALFTLPDGREVYLPNQNAWPNFTDEMPWEEDVEQAALMGPNQVLSDQTELIDALLAEWNESNGWGGGGEGGSGDGETGTDGGSGEGGSGEDAGSGGGDELGEDGTGGGAGLMDPEASCACSADEDPSRGTLGLMGLLGLGLLVRRRRR</sequence>
<comment type="caution">
    <text evidence="2">The sequence shown here is derived from an EMBL/GenBank/DDBJ whole genome shotgun (WGS) entry which is preliminary data.</text>
</comment>
<feature type="compositionally biased region" description="Acidic residues" evidence="1">
    <location>
        <begin position="85"/>
        <end position="100"/>
    </location>
</feature>
<gene>
    <name evidence="2" type="ORF">PPSIR1_16770</name>
</gene>
<dbReference type="AlphaFoldDB" id="A6G3A9"/>
<proteinExistence type="predicted"/>
<accession>A6G3A9</accession>
<reference evidence="2 3" key="1">
    <citation type="submission" date="2007-06" db="EMBL/GenBank/DDBJ databases">
        <authorList>
            <person name="Shimkets L."/>
            <person name="Ferriera S."/>
            <person name="Johnson J."/>
            <person name="Kravitz S."/>
            <person name="Beeson K."/>
            <person name="Sutton G."/>
            <person name="Rogers Y.-H."/>
            <person name="Friedman R."/>
            <person name="Frazier M."/>
            <person name="Venter J.C."/>
        </authorList>
    </citation>
    <scope>NUCLEOTIDE SEQUENCE [LARGE SCALE GENOMIC DNA]</scope>
    <source>
        <strain evidence="2 3">SIR-1</strain>
    </source>
</reference>
<evidence type="ECO:0000313" key="2">
    <source>
        <dbReference type="EMBL" id="EDM79734.1"/>
    </source>
</evidence>
<dbReference type="Proteomes" id="UP000005801">
    <property type="component" value="Unassembled WGS sequence"/>
</dbReference>
<dbReference type="NCBIfam" id="TIGR03382">
    <property type="entry name" value="GC_trans_RRR"/>
    <property type="match status" value="1"/>
</dbReference>
<dbReference type="InterPro" id="IPR017756">
    <property type="entry name" value="TM_Gly-Cys-Arg_CS"/>
</dbReference>
<evidence type="ECO:0000313" key="3">
    <source>
        <dbReference type="Proteomes" id="UP000005801"/>
    </source>
</evidence>
<dbReference type="NCBIfam" id="TIGR03901">
    <property type="entry name" value="MYXO-CTERM"/>
    <property type="match status" value="1"/>
</dbReference>
<keyword evidence="3" id="KW-1185">Reference proteome</keyword>